<name>A0A6M5Z0W5_9BACT</name>
<dbReference type="EMBL" id="CP053452">
    <property type="protein sequence ID" value="QJW99444.1"/>
    <property type="molecule type" value="Genomic_DNA"/>
</dbReference>
<dbReference type="KEGG" id="ftj:FTUN_7056"/>
<sequence length="43" mass="4921">MLQSISGRSETYRLFSSIVRDLARGLNTDFIVETGQNKENCDR</sequence>
<keyword evidence="2" id="KW-1185">Reference proteome</keyword>
<protein>
    <submittedName>
        <fullName evidence="1">Uncharacterized protein</fullName>
    </submittedName>
</protein>
<dbReference type="AlphaFoldDB" id="A0A6M5Z0W5"/>
<organism evidence="1 2">
    <name type="scientific">Frigoriglobus tundricola</name>
    <dbReference type="NCBI Taxonomy" id="2774151"/>
    <lineage>
        <taxon>Bacteria</taxon>
        <taxon>Pseudomonadati</taxon>
        <taxon>Planctomycetota</taxon>
        <taxon>Planctomycetia</taxon>
        <taxon>Gemmatales</taxon>
        <taxon>Gemmataceae</taxon>
        <taxon>Frigoriglobus</taxon>
    </lineage>
</organism>
<dbReference type="Proteomes" id="UP000503447">
    <property type="component" value="Chromosome"/>
</dbReference>
<evidence type="ECO:0000313" key="2">
    <source>
        <dbReference type="Proteomes" id="UP000503447"/>
    </source>
</evidence>
<reference evidence="2" key="1">
    <citation type="submission" date="2020-05" db="EMBL/GenBank/DDBJ databases">
        <title>Frigoriglobus tundricola gen. nov., sp. nov., a psychrotolerant cellulolytic planctomycete of the family Gemmataceae with two divergent copies of 16S rRNA gene.</title>
        <authorList>
            <person name="Kulichevskaya I.S."/>
            <person name="Ivanova A.A."/>
            <person name="Naumoff D.G."/>
            <person name="Beletsky A.V."/>
            <person name="Rijpstra W.I.C."/>
            <person name="Sinninghe Damste J.S."/>
            <person name="Mardanov A.V."/>
            <person name="Ravin N.V."/>
            <person name="Dedysh S.N."/>
        </authorList>
    </citation>
    <scope>NUCLEOTIDE SEQUENCE [LARGE SCALE GENOMIC DNA]</scope>
    <source>
        <strain evidence="2">PL17</strain>
    </source>
</reference>
<evidence type="ECO:0000313" key="1">
    <source>
        <dbReference type="EMBL" id="QJW99444.1"/>
    </source>
</evidence>
<gene>
    <name evidence="1" type="ORF">FTUN_7056</name>
</gene>
<proteinExistence type="predicted"/>
<accession>A0A6M5Z0W5</accession>